<evidence type="ECO:0000313" key="1">
    <source>
        <dbReference type="EMBL" id="GAA6498553.1"/>
    </source>
</evidence>
<dbReference type="RefSeq" id="WP_227210403.1">
    <property type="nucleotide sequence ID" value="NZ_BAABZQ010000001.1"/>
</dbReference>
<accession>A0ABQ0BPT8</accession>
<gene>
    <name evidence="1" type="ORF">K340107D12_13690</name>
</gene>
<dbReference type="Pfam" id="PF02596">
    <property type="entry name" value="DUF169"/>
    <property type="match status" value="1"/>
</dbReference>
<keyword evidence="2" id="KW-1185">Reference proteome</keyword>
<dbReference type="InterPro" id="IPR003748">
    <property type="entry name" value="DUF169"/>
</dbReference>
<proteinExistence type="predicted"/>
<dbReference type="Proteomes" id="UP001600941">
    <property type="component" value="Unassembled WGS sequence"/>
</dbReference>
<evidence type="ECO:0000313" key="2">
    <source>
        <dbReference type="Proteomes" id="UP001600941"/>
    </source>
</evidence>
<dbReference type="EMBL" id="BAABZQ010000001">
    <property type="protein sequence ID" value="GAA6498553.1"/>
    <property type="molecule type" value="Genomic_DNA"/>
</dbReference>
<organism evidence="1 2">
    <name type="scientific">Blautia parvula</name>
    <dbReference type="NCBI Taxonomy" id="2877527"/>
    <lineage>
        <taxon>Bacteria</taxon>
        <taxon>Bacillati</taxon>
        <taxon>Bacillota</taxon>
        <taxon>Clostridia</taxon>
        <taxon>Lachnospirales</taxon>
        <taxon>Lachnospiraceae</taxon>
        <taxon>Blautia</taxon>
    </lineage>
</organism>
<reference evidence="1 2" key="1">
    <citation type="submission" date="2024-04" db="EMBL/GenBank/DDBJ databases">
        <title>Defined microbial consortia suppress multidrug-resistant proinflammatory Enterobacteriaceae via ecological control.</title>
        <authorList>
            <person name="Furuichi M."/>
            <person name="Kawaguchi T."/>
            <person name="Pust M."/>
            <person name="Yasuma K."/>
            <person name="Plichta D."/>
            <person name="Hasegawa N."/>
            <person name="Ohya T."/>
            <person name="Bhattarai S."/>
            <person name="Sasajima S."/>
            <person name="Aoto Y."/>
            <person name="Tuganbaev T."/>
            <person name="Yaginuma M."/>
            <person name="Ueda M."/>
            <person name="Okahashi N."/>
            <person name="Amafuji K."/>
            <person name="Kiridooshi Y."/>
            <person name="Sugita K."/>
            <person name="Strazar M."/>
            <person name="Skelly A."/>
            <person name="Suda W."/>
            <person name="Hattori M."/>
            <person name="Nakamoto N."/>
            <person name="Caballero S."/>
            <person name="Norman J."/>
            <person name="Olle B."/>
            <person name="Tanoue T."/>
            <person name="Arita M."/>
            <person name="Bucci V."/>
            <person name="Atarashi K."/>
            <person name="Xavier R."/>
            <person name="Honda K."/>
        </authorList>
    </citation>
    <scope>NUCLEOTIDE SEQUENCE [LARGE SCALE GENOMIC DNA]</scope>
    <source>
        <strain evidence="2">k34-0107-D12</strain>
    </source>
</reference>
<protein>
    <submittedName>
        <fullName evidence="1">DUF169 domain-containing protein</fullName>
    </submittedName>
</protein>
<comment type="caution">
    <text evidence="1">The sequence shown here is derived from an EMBL/GenBank/DDBJ whole genome shotgun (WGS) entry which is preliminary data.</text>
</comment>
<name>A0ABQ0BPT8_9FIRM</name>
<sequence>MKSKMQEAIKLQSHPVAVLKSHEMPDGAIHFKEGVWGCAIAMLSAASKGRTAAFCEETTTCQGGKVGLGFKSFEPGTIEYFLSTGGVGPKPGEFYKKSPELARKYIESIPKVKAKRYVILKPLSDLKEDEKPEAVVFLVNADQLSALATLANYDRPTQDNVQIKFGAGCAQAVLYALSGEEEGNGKCTIGLTDPSARKCVSKELLTFSIPYHRYLEMEEQVEESFLTKETWLRLSERI</sequence>